<accession>K9U0V7</accession>
<feature type="region of interest" description="Disordered" evidence="1">
    <location>
        <begin position="1"/>
        <end position="25"/>
    </location>
</feature>
<evidence type="ECO:0000313" key="2">
    <source>
        <dbReference type="EMBL" id="AFY87844.1"/>
    </source>
</evidence>
<dbReference type="HOGENOM" id="CLU_703842_0_0_3"/>
<proteinExistence type="predicted"/>
<evidence type="ECO:0000313" key="3">
    <source>
        <dbReference type="Proteomes" id="UP000010384"/>
    </source>
</evidence>
<reference evidence="2 3" key="1">
    <citation type="submission" date="2012-06" db="EMBL/GenBank/DDBJ databases">
        <title>Finished chromosome of genome of Chroococcidiopsis thermalis PCC 7203.</title>
        <authorList>
            <consortium name="US DOE Joint Genome Institute"/>
            <person name="Gugger M."/>
            <person name="Coursin T."/>
            <person name="Rippka R."/>
            <person name="Tandeau De Marsac N."/>
            <person name="Huntemann M."/>
            <person name="Wei C.-L."/>
            <person name="Han J."/>
            <person name="Detter J.C."/>
            <person name="Han C."/>
            <person name="Tapia R."/>
            <person name="Davenport K."/>
            <person name="Daligault H."/>
            <person name="Erkkila T."/>
            <person name="Gu W."/>
            <person name="Munk A.C.C."/>
            <person name="Teshima H."/>
            <person name="Xu Y."/>
            <person name="Chain P."/>
            <person name="Chen A."/>
            <person name="Krypides N."/>
            <person name="Mavromatis K."/>
            <person name="Markowitz V."/>
            <person name="Szeto E."/>
            <person name="Ivanova N."/>
            <person name="Mikhailova N."/>
            <person name="Ovchinnikova G."/>
            <person name="Pagani I."/>
            <person name="Pati A."/>
            <person name="Goodwin L."/>
            <person name="Peters L."/>
            <person name="Pitluck S."/>
            <person name="Woyke T."/>
            <person name="Kerfeld C."/>
        </authorList>
    </citation>
    <scope>NUCLEOTIDE SEQUENCE [LARGE SCALE GENOMIC DNA]</scope>
    <source>
        <strain evidence="2 3">PCC 7203</strain>
    </source>
</reference>
<dbReference type="KEGG" id="cthe:Chro_2353"/>
<sequence length="454" mass="50584">MMQKSKFKSQKSKFPDSHSPTPVRAGFDRRFTVSIGELFAKPAPTTPTLPLLYGRVSKPVPADSHSPTPDRASCLRIVVLGYIVRGPLGGMSWHPLQYLMGLANLGHDVYFIEDSDDYPSCYDPTRGYMDIDPTYGLKYAASIFEQVGLGDRWAYYDAHTSSWLGGCADRIKEICTTADLLLNLDGVNPLRPWLLQIPARALVEGDSVFTQIRHLTDAYAYEQARQHTTFFSCAENIGQSKCTVPDDGFPWQPTRQPIVLDTWLVKPLTDAAAKFTTVMQWESYPAREYKGIRYGLKADAFPPYIDLPKRVGSILELAVSGGNTPTEQLATKGWRVREPPTRSPWTYQEYIQQSKAEFSITKDAFAVTYSGVFSERSACYLASGRPVVIQDTGFSDWLPTGAGAIAFSNLEEAIAGIEAVNSRYEFHCQAARAIAQEYFDARHVLPPLLEAAMK</sequence>
<dbReference type="EMBL" id="CP003597">
    <property type="protein sequence ID" value="AFY87844.1"/>
    <property type="molecule type" value="Genomic_DNA"/>
</dbReference>
<evidence type="ECO:0000256" key="1">
    <source>
        <dbReference type="SAM" id="MobiDB-lite"/>
    </source>
</evidence>
<dbReference type="Proteomes" id="UP000010384">
    <property type="component" value="Chromosome"/>
</dbReference>
<dbReference type="RefSeq" id="WP_015154392.1">
    <property type="nucleotide sequence ID" value="NC_019695.1"/>
</dbReference>
<evidence type="ECO:0008006" key="4">
    <source>
        <dbReference type="Google" id="ProtNLM"/>
    </source>
</evidence>
<gene>
    <name evidence="2" type="ORF">Chro_2353</name>
</gene>
<dbReference type="OrthoDB" id="513439at2"/>
<organism evidence="2 3">
    <name type="scientific">Chroococcidiopsis thermalis (strain PCC 7203)</name>
    <dbReference type="NCBI Taxonomy" id="251229"/>
    <lineage>
        <taxon>Bacteria</taxon>
        <taxon>Bacillati</taxon>
        <taxon>Cyanobacteriota</taxon>
        <taxon>Cyanophyceae</taxon>
        <taxon>Chroococcidiopsidales</taxon>
        <taxon>Chroococcidiopsidaceae</taxon>
        <taxon>Chroococcidiopsis</taxon>
    </lineage>
</organism>
<dbReference type="InParanoid" id="K9U0V7"/>
<dbReference type="AlphaFoldDB" id="K9U0V7"/>
<dbReference type="eggNOG" id="COG0438">
    <property type="taxonomic scope" value="Bacteria"/>
</dbReference>
<keyword evidence="3" id="KW-1185">Reference proteome</keyword>
<dbReference type="STRING" id="251229.Chro_2353"/>
<name>K9U0V7_CHRTP</name>
<feature type="compositionally biased region" description="Basic residues" evidence="1">
    <location>
        <begin position="1"/>
        <end position="11"/>
    </location>
</feature>
<protein>
    <recommendedName>
        <fullName evidence="4">Glycosyltransferase family 1 protein</fullName>
    </recommendedName>
</protein>